<sequence length="49" mass="5339">MRKSELGKGGPRTAGYLALSGGRARTRDWRGGLLQKGVQPENSGRKKKK</sequence>
<accession>A0A1G4BPA4</accession>
<dbReference type="RefSeq" id="XP_022480261.1">
    <property type="nucleotide sequence ID" value="XM_022613162.1"/>
</dbReference>
<name>A0A1G4BPA4_9PEZI</name>
<evidence type="ECO:0000313" key="2">
    <source>
        <dbReference type="EMBL" id="OHF03123.1"/>
    </source>
</evidence>
<gene>
    <name evidence="2" type="ORF">CORC01_01507</name>
</gene>
<proteinExistence type="predicted"/>
<organism evidence="2 3">
    <name type="scientific">Colletotrichum orchidophilum</name>
    <dbReference type="NCBI Taxonomy" id="1209926"/>
    <lineage>
        <taxon>Eukaryota</taxon>
        <taxon>Fungi</taxon>
        <taxon>Dikarya</taxon>
        <taxon>Ascomycota</taxon>
        <taxon>Pezizomycotina</taxon>
        <taxon>Sordariomycetes</taxon>
        <taxon>Hypocreomycetidae</taxon>
        <taxon>Glomerellales</taxon>
        <taxon>Glomerellaceae</taxon>
        <taxon>Colletotrichum</taxon>
    </lineage>
</organism>
<dbReference type="EMBL" id="MJBS01000008">
    <property type="protein sequence ID" value="OHF03123.1"/>
    <property type="molecule type" value="Genomic_DNA"/>
</dbReference>
<dbReference type="GeneID" id="34554672"/>
<dbReference type="Proteomes" id="UP000176998">
    <property type="component" value="Unassembled WGS sequence"/>
</dbReference>
<evidence type="ECO:0000313" key="3">
    <source>
        <dbReference type="Proteomes" id="UP000176998"/>
    </source>
</evidence>
<evidence type="ECO:0000256" key="1">
    <source>
        <dbReference type="SAM" id="MobiDB-lite"/>
    </source>
</evidence>
<feature type="region of interest" description="Disordered" evidence="1">
    <location>
        <begin position="1"/>
        <end position="49"/>
    </location>
</feature>
<dbReference type="AlphaFoldDB" id="A0A1G4BPA4"/>
<comment type="caution">
    <text evidence="2">The sequence shown here is derived from an EMBL/GenBank/DDBJ whole genome shotgun (WGS) entry which is preliminary data.</text>
</comment>
<protein>
    <submittedName>
        <fullName evidence="2">Uncharacterized protein</fullName>
    </submittedName>
</protein>
<reference evidence="2 3" key="1">
    <citation type="submission" date="2016-09" db="EMBL/GenBank/DDBJ databases">
        <authorList>
            <person name="Capua I."/>
            <person name="De Benedictis P."/>
            <person name="Joannis T."/>
            <person name="Lombin L.H."/>
            <person name="Cattoli G."/>
        </authorList>
    </citation>
    <scope>NUCLEOTIDE SEQUENCE [LARGE SCALE GENOMIC DNA]</scope>
    <source>
        <strain evidence="2 3">IMI 309357</strain>
    </source>
</reference>
<keyword evidence="3" id="KW-1185">Reference proteome</keyword>